<reference evidence="13" key="2">
    <citation type="submission" date="2025-09" db="UniProtKB">
        <authorList>
            <consortium name="Ensembl"/>
        </authorList>
    </citation>
    <scope>IDENTIFICATION</scope>
</reference>
<dbReference type="GO" id="GO:0016503">
    <property type="term" value="F:pheromone receptor activity"/>
    <property type="evidence" value="ECO:0007669"/>
    <property type="project" value="InterPro"/>
</dbReference>
<feature type="transmembrane region" description="Helical" evidence="12">
    <location>
        <begin position="173"/>
        <end position="196"/>
    </location>
</feature>
<evidence type="ECO:0000256" key="4">
    <source>
        <dbReference type="ARBA" id="ARBA00022475"/>
    </source>
</evidence>
<dbReference type="PANTHER" id="PTHR24062">
    <property type="entry name" value="VOMERONASAL TYPE-1 RECEPTOR"/>
    <property type="match status" value="1"/>
</dbReference>
<feature type="transmembrane region" description="Helical" evidence="12">
    <location>
        <begin position="124"/>
        <end position="143"/>
    </location>
</feature>
<feature type="transmembrane region" description="Helical" evidence="12">
    <location>
        <begin position="6"/>
        <end position="33"/>
    </location>
</feature>
<dbReference type="Ensembl" id="ENSPSMT00000022801.1">
    <property type="protein sequence ID" value="ENSPSMP00000019675.1"/>
    <property type="gene ID" value="ENSPSMG00000013897.1"/>
</dbReference>
<name>A0A8C8ZL14_PROSS</name>
<feature type="transmembrane region" description="Helical" evidence="12">
    <location>
        <begin position="208"/>
        <end position="230"/>
    </location>
</feature>
<comment type="similarity">
    <text evidence="3 12">Belongs to the G-protein coupled receptor 1 family.</text>
</comment>
<evidence type="ECO:0000313" key="14">
    <source>
        <dbReference type="Proteomes" id="UP000694414"/>
    </source>
</evidence>
<evidence type="ECO:0000256" key="2">
    <source>
        <dbReference type="ARBA" id="ARBA00004651"/>
    </source>
</evidence>
<dbReference type="GO" id="GO:0005886">
    <property type="term" value="C:plasma membrane"/>
    <property type="evidence" value="ECO:0007669"/>
    <property type="project" value="UniProtKB-SubCell"/>
</dbReference>
<keyword evidence="10 12" id="KW-0675">Receptor</keyword>
<keyword evidence="8 12" id="KW-0297">G-protein coupled receptor</keyword>
<dbReference type="Pfam" id="PF03402">
    <property type="entry name" value="V1R"/>
    <property type="match status" value="1"/>
</dbReference>
<dbReference type="Proteomes" id="UP000694414">
    <property type="component" value="Unplaced"/>
</dbReference>
<evidence type="ECO:0000256" key="9">
    <source>
        <dbReference type="ARBA" id="ARBA00023136"/>
    </source>
</evidence>
<evidence type="ECO:0000256" key="7">
    <source>
        <dbReference type="ARBA" id="ARBA00022989"/>
    </source>
</evidence>
<dbReference type="GO" id="GO:0019236">
    <property type="term" value="P:response to pheromone"/>
    <property type="evidence" value="ECO:0007669"/>
    <property type="project" value="UniProtKB-KW"/>
</dbReference>
<evidence type="ECO:0000256" key="12">
    <source>
        <dbReference type="RuleBase" id="RU364061"/>
    </source>
</evidence>
<evidence type="ECO:0000313" key="13">
    <source>
        <dbReference type="Ensembl" id="ENSPSMP00000019675.1"/>
    </source>
</evidence>
<keyword evidence="4 12" id="KW-1003">Cell membrane</keyword>
<organism evidence="13 14">
    <name type="scientific">Prolemur simus</name>
    <name type="common">Greater bamboo lemur</name>
    <name type="synonym">Hapalemur simus</name>
    <dbReference type="NCBI Taxonomy" id="1328070"/>
    <lineage>
        <taxon>Eukaryota</taxon>
        <taxon>Metazoa</taxon>
        <taxon>Chordata</taxon>
        <taxon>Craniata</taxon>
        <taxon>Vertebrata</taxon>
        <taxon>Euteleostomi</taxon>
        <taxon>Mammalia</taxon>
        <taxon>Eutheria</taxon>
        <taxon>Euarchontoglires</taxon>
        <taxon>Primates</taxon>
        <taxon>Strepsirrhini</taxon>
        <taxon>Lemuriformes</taxon>
        <taxon>Lemuridae</taxon>
        <taxon>Prolemur</taxon>
    </lineage>
</organism>
<keyword evidence="6 12" id="KW-0812">Transmembrane</keyword>
<evidence type="ECO:0000256" key="3">
    <source>
        <dbReference type="ARBA" id="ARBA00010663"/>
    </source>
</evidence>
<dbReference type="InterPro" id="IPR004072">
    <property type="entry name" value="Vmron_rcpt_1"/>
</dbReference>
<keyword evidence="14" id="KW-1185">Reference proteome</keyword>
<dbReference type="SUPFAM" id="SSF81321">
    <property type="entry name" value="Family A G protein-coupled receptor-like"/>
    <property type="match status" value="1"/>
</dbReference>
<comment type="subcellular location">
    <subcellularLocation>
        <location evidence="2 12">Cell membrane</location>
        <topology evidence="2 12">Multi-pass membrane protein</topology>
    </subcellularLocation>
</comment>
<proteinExistence type="inferred from homology"/>
<accession>A0A8C8ZL14</accession>
<protein>
    <recommendedName>
        <fullName evidence="12">Vomeronasal type-1 receptor</fullName>
    </recommendedName>
</protein>
<evidence type="ECO:0000256" key="11">
    <source>
        <dbReference type="ARBA" id="ARBA00023224"/>
    </source>
</evidence>
<reference evidence="13" key="1">
    <citation type="submission" date="2025-08" db="UniProtKB">
        <authorList>
            <consortium name="Ensembl"/>
        </authorList>
    </citation>
    <scope>IDENTIFICATION</scope>
</reference>
<feature type="transmembrane region" description="Helical" evidence="12">
    <location>
        <begin position="236"/>
        <end position="257"/>
    </location>
</feature>
<evidence type="ECO:0000256" key="10">
    <source>
        <dbReference type="ARBA" id="ARBA00023170"/>
    </source>
</evidence>
<evidence type="ECO:0000256" key="8">
    <source>
        <dbReference type="ARBA" id="ARBA00023040"/>
    </source>
</evidence>
<comment type="function">
    <text evidence="1">Putative pheromone receptor.</text>
</comment>
<keyword evidence="9 12" id="KW-0472">Membrane</keyword>
<keyword evidence="5 12" id="KW-0589">Pheromone response</keyword>
<dbReference type="GeneTree" id="ENSGT00960000186612"/>
<evidence type="ECO:0000256" key="6">
    <source>
        <dbReference type="ARBA" id="ARBA00022692"/>
    </source>
</evidence>
<keyword evidence="7 12" id="KW-1133">Transmembrane helix</keyword>
<dbReference type="AlphaFoldDB" id="A0A8C8ZL14"/>
<evidence type="ECO:0000256" key="1">
    <source>
        <dbReference type="ARBA" id="ARBA00003878"/>
    </source>
</evidence>
<keyword evidence="11 12" id="KW-0807">Transducer</keyword>
<sequence length="284" mass="31856">MASRDVAIGMIFLSQTAFGILGNCTLLYHYLFLYFTGHRLRSTDLILKHLIVANSLAPLFRGVPQTMADREIFSVMLDANLFSICRVGRGVSISTTCLLSVFQAIKISVRNCRWAELKMKAPKYTGFSILLCWILQMLVNITHTPYVTSKWRNTNVTVKKDLGFCSGEHSDEITLSLITVLLLFPDVSCLVLMLWASSSMSKATKKTLVLVNTFVSLYTLPSIFQVGISYSPHPTWLLVNISALISVCFPTPCPFVLMSCDLSVSRPFFIWLRNAISAYLTRNI</sequence>
<evidence type="ECO:0000256" key="5">
    <source>
        <dbReference type="ARBA" id="ARBA00022507"/>
    </source>
</evidence>